<feature type="domain" description="F-box" evidence="1">
    <location>
        <begin position="98"/>
        <end position="147"/>
    </location>
</feature>
<dbReference type="SUPFAM" id="SSF81383">
    <property type="entry name" value="F-box domain"/>
    <property type="match status" value="1"/>
</dbReference>
<dbReference type="Pfam" id="PF12937">
    <property type="entry name" value="F-box-like"/>
    <property type="match status" value="1"/>
</dbReference>
<reference evidence="2 3" key="1">
    <citation type="submission" date="2020-05" db="EMBL/GenBank/DDBJ databases">
        <title>Identification and distribution of gene clusters putatively required for synthesis of sphingolipid metabolism inhibitors in phylogenetically diverse species of the filamentous fungus Fusarium.</title>
        <authorList>
            <person name="Kim H.-S."/>
            <person name="Busman M."/>
            <person name="Brown D.W."/>
            <person name="Divon H."/>
            <person name="Uhlig S."/>
            <person name="Proctor R.H."/>
        </authorList>
    </citation>
    <scope>NUCLEOTIDE SEQUENCE [LARGE SCALE GENOMIC DNA]</scope>
    <source>
        <strain evidence="2 3">NRRL 20693</strain>
    </source>
</reference>
<dbReference type="Gene3D" id="1.20.1280.50">
    <property type="match status" value="1"/>
</dbReference>
<dbReference type="PROSITE" id="PS50181">
    <property type="entry name" value="FBOX"/>
    <property type="match status" value="1"/>
</dbReference>
<gene>
    <name evidence="2" type="ORF">FHETE_1099</name>
</gene>
<organism evidence="2 3">
    <name type="scientific">Fusarium heterosporum</name>
    <dbReference type="NCBI Taxonomy" id="42747"/>
    <lineage>
        <taxon>Eukaryota</taxon>
        <taxon>Fungi</taxon>
        <taxon>Dikarya</taxon>
        <taxon>Ascomycota</taxon>
        <taxon>Pezizomycotina</taxon>
        <taxon>Sordariomycetes</taxon>
        <taxon>Hypocreomycetidae</taxon>
        <taxon>Hypocreales</taxon>
        <taxon>Nectriaceae</taxon>
        <taxon>Fusarium</taxon>
        <taxon>Fusarium heterosporum species complex</taxon>
    </lineage>
</organism>
<evidence type="ECO:0000259" key="1">
    <source>
        <dbReference type="PROSITE" id="PS50181"/>
    </source>
</evidence>
<protein>
    <submittedName>
        <fullName evidence="2">F-box domain-containing protein</fullName>
    </submittedName>
</protein>
<sequence length="152" mass="16517">MKPVATPSGQLTSQEHRAFLAPPYSENPGCLVLSDNGKTPSASMFVTTDAQLVTDPICPSCPQEAAYPVSSVVKDRPASPISTGIAGGVKLQGLLTQSPSLENLPNEVLFHIMGFLDVNDLLSTSRFLDDWHDLWSRSGYLDVWQLDLRPHP</sequence>
<dbReference type="InterPro" id="IPR036047">
    <property type="entry name" value="F-box-like_dom_sf"/>
</dbReference>
<dbReference type="OrthoDB" id="3219396at2759"/>
<dbReference type="Proteomes" id="UP000567885">
    <property type="component" value="Unassembled WGS sequence"/>
</dbReference>
<dbReference type="InterPro" id="IPR001810">
    <property type="entry name" value="F-box_dom"/>
</dbReference>
<proteinExistence type="predicted"/>
<dbReference type="AlphaFoldDB" id="A0A8H5X296"/>
<accession>A0A8H5X296</accession>
<dbReference type="EMBL" id="JAAGWQ010000015">
    <property type="protein sequence ID" value="KAF5678858.1"/>
    <property type="molecule type" value="Genomic_DNA"/>
</dbReference>
<name>A0A8H5X296_FUSHE</name>
<comment type="caution">
    <text evidence="2">The sequence shown here is derived from an EMBL/GenBank/DDBJ whole genome shotgun (WGS) entry which is preliminary data.</text>
</comment>
<evidence type="ECO:0000313" key="2">
    <source>
        <dbReference type="EMBL" id="KAF5678858.1"/>
    </source>
</evidence>
<evidence type="ECO:0000313" key="3">
    <source>
        <dbReference type="Proteomes" id="UP000567885"/>
    </source>
</evidence>
<keyword evidence="3" id="KW-1185">Reference proteome</keyword>